<sequence length="31" mass="3624">MRVLMADESKELDETNNIYVTPDNFRKASVH</sequence>
<evidence type="ECO:0000313" key="1">
    <source>
        <dbReference type="EMBL" id="MCI96042.1"/>
    </source>
</evidence>
<organism evidence="1 2">
    <name type="scientific">Trifolium medium</name>
    <dbReference type="NCBI Taxonomy" id="97028"/>
    <lineage>
        <taxon>Eukaryota</taxon>
        <taxon>Viridiplantae</taxon>
        <taxon>Streptophyta</taxon>
        <taxon>Embryophyta</taxon>
        <taxon>Tracheophyta</taxon>
        <taxon>Spermatophyta</taxon>
        <taxon>Magnoliopsida</taxon>
        <taxon>eudicotyledons</taxon>
        <taxon>Gunneridae</taxon>
        <taxon>Pentapetalae</taxon>
        <taxon>rosids</taxon>
        <taxon>fabids</taxon>
        <taxon>Fabales</taxon>
        <taxon>Fabaceae</taxon>
        <taxon>Papilionoideae</taxon>
        <taxon>50 kb inversion clade</taxon>
        <taxon>NPAAA clade</taxon>
        <taxon>Hologalegina</taxon>
        <taxon>IRL clade</taxon>
        <taxon>Trifolieae</taxon>
        <taxon>Trifolium</taxon>
    </lineage>
</organism>
<protein>
    <submittedName>
        <fullName evidence="1">Uncharacterized protein</fullName>
    </submittedName>
</protein>
<proteinExistence type="predicted"/>
<evidence type="ECO:0000313" key="2">
    <source>
        <dbReference type="Proteomes" id="UP000265520"/>
    </source>
</evidence>
<name>A0A392W8H7_9FABA</name>
<accession>A0A392W8H7</accession>
<comment type="caution">
    <text evidence="1">The sequence shown here is derived from an EMBL/GenBank/DDBJ whole genome shotgun (WGS) entry which is preliminary data.</text>
</comment>
<dbReference type="EMBL" id="LXQA011404294">
    <property type="protein sequence ID" value="MCI96042.1"/>
    <property type="molecule type" value="Genomic_DNA"/>
</dbReference>
<reference evidence="1 2" key="1">
    <citation type="journal article" date="2018" name="Front. Plant Sci.">
        <title>Red Clover (Trifolium pratense) and Zigzag Clover (T. medium) - A Picture of Genomic Similarities and Differences.</title>
        <authorList>
            <person name="Dluhosova J."/>
            <person name="Istvanek J."/>
            <person name="Nedelnik J."/>
            <person name="Repkova J."/>
        </authorList>
    </citation>
    <scope>NUCLEOTIDE SEQUENCE [LARGE SCALE GENOMIC DNA]</scope>
    <source>
        <strain evidence="2">cv. 10/8</strain>
        <tissue evidence="1">Leaf</tissue>
    </source>
</reference>
<keyword evidence="2" id="KW-1185">Reference proteome</keyword>
<dbReference type="AlphaFoldDB" id="A0A392W8H7"/>
<feature type="non-terminal residue" evidence="1">
    <location>
        <position position="31"/>
    </location>
</feature>
<dbReference type="Proteomes" id="UP000265520">
    <property type="component" value="Unassembled WGS sequence"/>
</dbReference>